<evidence type="ECO:0000256" key="1">
    <source>
        <dbReference type="ARBA" id="ARBA00022723"/>
    </source>
</evidence>
<proteinExistence type="predicted"/>
<name>A0A841K3J2_9BACT</name>
<dbReference type="Pfam" id="PF07687">
    <property type="entry name" value="M20_dimer"/>
    <property type="match status" value="1"/>
</dbReference>
<protein>
    <submittedName>
        <fullName evidence="4">Acetylornithine deacetylase/succinyl-diaminopimelate desuccinylase-like protein</fullName>
    </submittedName>
</protein>
<feature type="domain" description="Peptidase M20 dimerisation" evidence="3">
    <location>
        <begin position="202"/>
        <end position="296"/>
    </location>
</feature>
<dbReference type="InterPro" id="IPR011650">
    <property type="entry name" value="Peptidase_M20_dimer"/>
</dbReference>
<dbReference type="RefSeq" id="WP_050060443.1">
    <property type="nucleotide sequence ID" value="NZ_JACHEK010000010.1"/>
</dbReference>
<dbReference type="PANTHER" id="PTHR43808">
    <property type="entry name" value="ACETYLORNITHINE DEACETYLASE"/>
    <property type="match status" value="1"/>
</dbReference>
<dbReference type="PANTHER" id="PTHR43808:SF17">
    <property type="entry name" value="PEPTIDASE M20"/>
    <property type="match status" value="1"/>
</dbReference>
<dbReference type="GO" id="GO:0046872">
    <property type="term" value="F:metal ion binding"/>
    <property type="evidence" value="ECO:0007669"/>
    <property type="project" value="UniProtKB-KW"/>
</dbReference>
<dbReference type="AlphaFoldDB" id="A0A841K3J2"/>
<comment type="caution">
    <text evidence="4">The sequence shown here is derived from an EMBL/GenBank/DDBJ whole genome shotgun (WGS) entry which is preliminary data.</text>
</comment>
<reference evidence="4 5" key="1">
    <citation type="submission" date="2020-08" db="EMBL/GenBank/DDBJ databases">
        <title>Genomic Encyclopedia of Type Strains, Phase IV (KMG-IV): sequencing the most valuable type-strain genomes for metagenomic binning, comparative biology and taxonomic classification.</title>
        <authorList>
            <person name="Goeker M."/>
        </authorList>
    </citation>
    <scope>NUCLEOTIDE SEQUENCE [LARGE SCALE GENOMIC DNA]</scope>
    <source>
        <strain evidence="4 5">DSM 103733</strain>
    </source>
</reference>
<dbReference type="InterPro" id="IPR002933">
    <property type="entry name" value="Peptidase_M20"/>
</dbReference>
<dbReference type="Proteomes" id="UP000538666">
    <property type="component" value="Unassembled WGS sequence"/>
</dbReference>
<dbReference type="SUPFAM" id="SSF53187">
    <property type="entry name" value="Zn-dependent exopeptidases"/>
    <property type="match status" value="1"/>
</dbReference>
<dbReference type="GO" id="GO:0016787">
    <property type="term" value="F:hydrolase activity"/>
    <property type="evidence" value="ECO:0007669"/>
    <property type="project" value="UniProtKB-KW"/>
</dbReference>
<dbReference type="Gene3D" id="3.40.630.10">
    <property type="entry name" value="Zn peptidases"/>
    <property type="match status" value="1"/>
</dbReference>
<evidence type="ECO:0000259" key="3">
    <source>
        <dbReference type="Pfam" id="PF07687"/>
    </source>
</evidence>
<sequence length="410" mass="44035">MASTAPVSAFARIAQLAADRRVHQAFQWLHLQERQILRWQTELVAVAAPPFGERPRAEWVCERFREHGLSDVALDAMGNAIGVLKAPQPCEEWLILSAHIDTVFPADMPIEPRVEDTRLYAPGACDNGAGVVCLLALAAAIQQAGIVPGCNVVFAGNVGEEGEGDLRGIRYIYDHAEWRDRIGAHIVLDGAGHEVAVTDALGSQRYLVTLRGPGGHSWTDAGRPNPIVTLSQAIAKLAELDLEGSPRTTLNVGTIDGGTAINAIPEQASARFDLRSTDPEQLIRLEVELHRAIEDAVIAVNQTVASSSRRKHALEFSIEKIGSRPAGRLAPDAPLLDVLRAVDRHLSIRTELRVASTDANIPLSRGVSAVSLGAGGEGGGIHTRGEWYDAKGRELGLRRVLLLLLAMATG</sequence>
<evidence type="ECO:0000313" key="4">
    <source>
        <dbReference type="EMBL" id="MBB6146509.1"/>
    </source>
</evidence>
<organism evidence="4 5">
    <name type="scientific">Silvibacterium bohemicum</name>
    <dbReference type="NCBI Taxonomy" id="1577686"/>
    <lineage>
        <taxon>Bacteria</taxon>
        <taxon>Pseudomonadati</taxon>
        <taxon>Acidobacteriota</taxon>
        <taxon>Terriglobia</taxon>
        <taxon>Terriglobales</taxon>
        <taxon>Acidobacteriaceae</taxon>
        <taxon>Silvibacterium</taxon>
    </lineage>
</organism>
<dbReference type="Pfam" id="PF01546">
    <property type="entry name" value="Peptidase_M20"/>
    <property type="match status" value="1"/>
</dbReference>
<accession>A0A841K3J2</accession>
<dbReference type="OrthoDB" id="9783294at2"/>
<evidence type="ECO:0000313" key="5">
    <source>
        <dbReference type="Proteomes" id="UP000538666"/>
    </source>
</evidence>
<keyword evidence="1" id="KW-0479">Metal-binding</keyword>
<keyword evidence="5" id="KW-1185">Reference proteome</keyword>
<dbReference type="Gene3D" id="3.30.70.360">
    <property type="match status" value="1"/>
</dbReference>
<keyword evidence="2" id="KW-0378">Hydrolase</keyword>
<dbReference type="EMBL" id="JACHEK010000010">
    <property type="protein sequence ID" value="MBB6146509.1"/>
    <property type="molecule type" value="Genomic_DNA"/>
</dbReference>
<gene>
    <name evidence="4" type="ORF">HNQ77_004488</name>
</gene>
<evidence type="ECO:0000256" key="2">
    <source>
        <dbReference type="ARBA" id="ARBA00022801"/>
    </source>
</evidence>
<dbReference type="InterPro" id="IPR050072">
    <property type="entry name" value="Peptidase_M20A"/>
</dbReference>
<dbReference type="InterPro" id="IPR036264">
    <property type="entry name" value="Bact_exopeptidase_dim_dom"/>
</dbReference>
<dbReference type="SUPFAM" id="SSF55031">
    <property type="entry name" value="Bacterial exopeptidase dimerisation domain"/>
    <property type="match status" value="1"/>
</dbReference>